<dbReference type="SUPFAM" id="SSF53474">
    <property type="entry name" value="alpha/beta-Hydrolases"/>
    <property type="match status" value="1"/>
</dbReference>
<evidence type="ECO:0000256" key="1">
    <source>
        <dbReference type="ARBA" id="ARBA00010515"/>
    </source>
</evidence>
<accession>A0A9Q1BQX1</accession>
<name>A0A9Q1BQX1_HOLLE</name>
<dbReference type="Pfam" id="PF07859">
    <property type="entry name" value="Abhydrolase_3"/>
    <property type="match status" value="2"/>
</dbReference>
<keyword evidence="2 5" id="KW-0378">Hydrolase</keyword>
<evidence type="ECO:0000313" key="5">
    <source>
        <dbReference type="EMBL" id="KAJ8031029.1"/>
    </source>
</evidence>
<evidence type="ECO:0000259" key="4">
    <source>
        <dbReference type="Pfam" id="PF07859"/>
    </source>
</evidence>
<reference evidence="5" key="1">
    <citation type="submission" date="2021-10" db="EMBL/GenBank/DDBJ databases">
        <title>Tropical sea cucumber genome reveals ecological adaptation and Cuvierian tubules defense mechanism.</title>
        <authorList>
            <person name="Chen T."/>
        </authorList>
    </citation>
    <scope>NUCLEOTIDE SEQUENCE</scope>
    <source>
        <strain evidence="5">Nanhai2018</strain>
        <tissue evidence="5">Muscle</tissue>
    </source>
</reference>
<gene>
    <name evidence="5" type="ORF">HOLleu_27621</name>
</gene>
<comment type="similarity">
    <text evidence="1">Belongs to the 'GDXG' lipolytic enzyme family.</text>
</comment>
<dbReference type="GO" id="GO:0052689">
    <property type="term" value="F:carboxylic ester hydrolase activity"/>
    <property type="evidence" value="ECO:0007669"/>
    <property type="project" value="InterPro"/>
</dbReference>
<protein>
    <submittedName>
        <fullName evidence="5">Neutral cholesterol ester hydrolase 1</fullName>
    </submittedName>
</protein>
<feature type="active site" evidence="3">
    <location>
        <position position="400"/>
    </location>
</feature>
<feature type="active site" evidence="3">
    <location>
        <position position="370"/>
    </location>
</feature>
<keyword evidence="6" id="KW-1185">Reference proteome</keyword>
<dbReference type="GO" id="GO:0016020">
    <property type="term" value="C:membrane"/>
    <property type="evidence" value="ECO:0007669"/>
    <property type="project" value="InterPro"/>
</dbReference>
<dbReference type="InterPro" id="IPR029058">
    <property type="entry name" value="AB_hydrolase_fold"/>
</dbReference>
<feature type="active site" evidence="3">
    <location>
        <position position="205"/>
    </location>
</feature>
<dbReference type="EMBL" id="JAIZAY010000013">
    <property type="protein sequence ID" value="KAJ8031029.1"/>
    <property type="molecule type" value="Genomic_DNA"/>
</dbReference>
<feature type="domain" description="Alpha/beta hydrolase fold-3" evidence="4">
    <location>
        <begin position="323"/>
        <end position="403"/>
    </location>
</feature>
<dbReference type="PIRSF" id="PIRSF037251">
    <property type="entry name" value="Arylacetamide_deacetylase"/>
    <property type="match status" value="1"/>
</dbReference>
<dbReference type="Gene3D" id="3.40.50.1820">
    <property type="entry name" value="alpha/beta hydrolase"/>
    <property type="match status" value="1"/>
</dbReference>
<dbReference type="PANTHER" id="PTHR48081:SF8">
    <property type="entry name" value="ALPHA_BETA HYDROLASE FOLD-3 DOMAIN-CONTAINING PROTEIN-RELATED"/>
    <property type="match status" value="1"/>
</dbReference>
<dbReference type="OrthoDB" id="408631at2759"/>
<dbReference type="PANTHER" id="PTHR48081">
    <property type="entry name" value="AB HYDROLASE SUPERFAMILY PROTEIN C4A8.06C"/>
    <property type="match status" value="1"/>
</dbReference>
<proteinExistence type="inferred from homology"/>
<dbReference type="Proteomes" id="UP001152320">
    <property type="component" value="Chromosome 13"/>
</dbReference>
<dbReference type="AlphaFoldDB" id="A0A9Q1BQX1"/>
<organism evidence="5 6">
    <name type="scientific">Holothuria leucospilota</name>
    <name type="common">Black long sea cucumber</name>
    <name type="synonym">Mertensiothuria leucospilota</name>
    <dbReference type="NCBI Taxonomy" id="206669"/>
    <lineage>
        <taxon>Eukaryota</taxon>
        <taxon>Metazoa</taxon>
        <taxon>Echinodermata</taxon>
        <taxon>Eleutherozoa</taxon>
        <taxon>Echinozoa</taxon>
        <taxon>Holothuroidea</taxon>
        <taxon>Aspidochirotacea</taxon>
        <taxon>Aspidochirotida</taxon>
        <taxon>Holothuriidae</taxon>
        <taxon>Holothuria</taxon>
    </lineage>
</organism>
<evidence type="ECO:0000313" key="6">
    <source>
        <dbReference type="Proteomes" id="UP001152320"/>
    </source>
</evidence>
<dbReference type="InterPro" id="IPR013094">
    <property type="entry name" value="AB_hydrolase_3"/>
</dbReference>
<comment type="caution">
    <text evidence="5">The sequence shown here is derived from an EMBL/GenBank/DDBJ whole genome shotgun (WGS) entry which is preliminary data.</text>
</comment>
<evidence type="ECO:0000256" key="3">
    <source>
        <dbReference type="PIRSR" id="PIRSR037251-1"/>
    </source>
</evidence>
<dbReference type="InterPro" id="IPR050300">
    <property type="entry name" value="GDXG_lipolytic_enzyme"/>
</dbReference>
<feature type="domain" description="Alpha/beta hydrolase fold-3" evidence="4">
    <location>
        <begin position="119"/>
        <end position="274"/>
    </location>
</feature>
<sequence>MLQYICQRIMKWFELLGHRIGISLCLFYPTIVPKGIAEPWKYRKLMAQSWYIKFMALRARRKHNSHSERIKKVRYLRRQLTPPLPPDPKVNVKITSWDGVQVRLHEPTNRGSETLPGFIFFHGGGMALGSSGFQFTFSFTELYEPLTRILCSRLNAVVVSVDYRLAPENIFPAGYDDCLKVTKWFMKNGGRYGVDLQRVAMGGDSAGGYLTALMTQALIREQELPNIKVQVLIYPNVQFFDICTPSYQKCFKTFGPKNGILPNIAVPDFMFLYMTGDSKPQDLKDALENLHVSAEFKQTALFQKQLCVTRLIPETYREPSYFDGPVNENKGNTQLWERIRHIMTDQRFAPLLEEDFSDLPPALVQTCEFDNLRDDGVIYAQRLESAGVKVNFINYEDGFHGILNFHGDNGFKTANKMIDDIIDFTNEYL</sequence>
<dbReference type="InterPro" id="IPR017157">
    <property type="entry name" value="Arylacetamide_deacetylase"/>
</dbReference>
<evidence type="ECO:0000256" key="2">
    <source>
        <dbReference type="ARBA" id="ARBA00022801"/>
    </source>
</evidence>